<keyword evidence="2" id="KW-1185">Reference proteome</keyword>
<dbReference type="EMBL" id="CADEHS020000011">
    <property type="protein sequence ID" value="CAG9947210.1"/>
    <property type="molecule type" value="Genomic_DNA"/>
</dbReference>
<organism evidence="1 2">
    <name type="scientific">Clonostachys rosea f. rosea IK726</name>
    <dbReference type="NCBI Taxonomy" id="1349383"/>
    <lineage>
        <taxon>Eukaryota</taxon>
        <taxon>Fungi</taxon>
        <taxon>Dikarya</taxon>
        <taxon>Ascomycota</taxon>
        <taxon>Pezizomycotina</taxon>
        <taxon>Sordariomycetes</taxon>
        <taxon>Hypocreomycetidae</taxon>
        <taxon>Hypocreales</taxon>
        <taxon>Bionectriaceae</taxon>
        <taxon>Clonostachys</taxon>
    </lineage>
</organism>
<accession>A0ACA9U1R5</accession>
<reference evidence="1" key="2">
    <citation type="submission" date="2021-10" db="EMBL/GenBank/DDBJ databases">
        <authorList>
            <person name="Piombo E."/>
        </authorList>
    </citation>
    <scope>NUCLEOTIDE SEQUENCE</scope>
</reference>
<gene>
    <name evidence="1" type="ORF">CRV2_00013323</name>
</gene>
<comment type="caution">
    <text evidence="1">The sequence shown here is derived from an EMBL/GenBank/DDBJ whole genome shotgun (WGS) entry which is preliminary data.</text>
</comment>
<reference evidence="1" key="1">
    <citation type="submission" date="2020-04" db="EMBL/GenBank/DDBJ databases">
        <authorList>
            <person name="Broberg M."/>
        </authorList>
    </citation>
    <scope>NUCLEOTIDE SEQUENCE</scope>
</reference>
<name>A0ACA9U1R5_BIOOC</name>
<sequence length="845" mass="94972">SINVPCQHLDTDVGLTELRGKMATDGTFRFVSIQCPDGVEDRKNKRLARSHAIKHALERKRKAQQQSGLNFRLLSWSQDSSRATASTKTQLNRMIESPEVKCTGTAIDLIRILDSGSSRLQTCLSQSKTEHSAEPIFSIADELVLFNFIQVFRARPGDPALHNAAMLTFSLATNGALGIAGLNFQNKAINTISERMSCLDVATSESTLASIILLAGIEARLSMPVQVQLHMNAIQHLLGVCQSQGIHLTDAIKRAIFWQDLNSSVMTGSKRIVNHETFTELRWRRDPFAPNDFVLQPGFQRVLQHLNPEFIEILEDIHSLQNVRDSTYFESEDIMSMAQIDNHQASIQSRLVSIPSTSGFLECCNIAAYLCSTMLRCKIWRASVFPSQLSLKLLQKLQQESVNSIWDSHPDLLLWLIYIGGAFAPSGDVREQYLMLLNLHRASRFENRYDEWPEILTIMKQFIWSDKAFLSQVRGFWEESRLFKPLKIGNIEVSHRIGMPSLTRLRATDDRVPTPLMKEYYVQRAAVPGTLILVEGTFASSACGTFDNAPGIWSREQIEGWRDITDEVHRRGSFIYCQLFLAGRAASAEISAKEGIPILGPSAIPFSPDAPVPRAMTIEEIRKTTRDFADASRNAIEAGFDGVECHVANGYLLDQFLQDTSNQRDDEYGGSVENRSRFPHGVMKAMVDAVGAERVGFRISPWSTFQVMQMEDPIPQFSDLIKKARELNLAFLHVVESRVSGSEDISSNESLDFVYDLWDGPILLAGGYNPDTARSVVDVEHPDKSIVVMFGRYFISNPDLVYRIKEGLQLTPYNRNTFYIPQSKIGYSDYPFSKEYLDSGLLAQA</sequence>
<evidence type="ECO:0000313" key="1">
    <source>
        <dbReference type="EMBL" id="CAG9947210.1"/>
    </source>
</evidence>
<proteinExistence type="predicted"/>
<feature type="non-terminal residue" evidence="1">
    <location>
        <position position="1"/>
    </location>
</feature>
<dbReference type="Proteomes" id="UP000836387">
    <property type="component" value="Unassembled WGS sequence"/>
</dbReference>
<protein>
    <submittedName>
        <fullName evidence="1">Uncharacterized protein</fullName>
    </submittedName>
</protein>
<evidence type="ECO:0000313" key="2">
    <source>
        <dbReference type="Proteomes" id="UP000836387"/>
    </source>
</evidence>